<evidence type="ECO:0000313" key="2">
    <source>
        <dbReference type="EMBL" id="KAJ9536813.1"/>
    </source>
</evidence>
<dbReference type="AlphaFoldDB" id="A0AA38SR93"/>
<dbReference type="EMBL" id="JARYMX010000009">
    <property type="protein sequence ID" value="KAJ9536813.1"/>
    <property type="molecule type" value="Genomic_DNA"/>
</dbReference>
<comment type="caution">
    <text evidence="2">The sequence shown here is derived from an EMBL/GenBank/DDBJ whole genome shotgun (WGS) entry which is preliminary data.</text>
</comment>
<accession>A0AA38SR93</accession>
<feature type="compositionally biased region" description="Basic residues" evidence="1">
    <location>
        <begin position="96"/>
        <end position="106"/>
    </location>
</feature>
<keyword evidence="3" id="KW-1185">Reference proteome</keyword>
<evidence type="ECO:0000256" key="1">
    <source>
        <dbReference type="SAM" id="MobiDB-lite"/>
    </source>
</evidence>
<gene>
    <name evidence="2" type="ORF">OSB04_un000037</name>
</gene>
<protein>
    <submittedName>
        <fullName evidence="2">Uncharacterized protein</fullName>
    </submittedName>
</protein>
<feature type="non-terminal residue" evidence="2">
    <location>
        <position position="274"/>
    </location>
</feature>
<sequence length="274" mass="31934">MVRILRYVRLVVRDLRITSAGIAQLGERQTEDLKIILRTLLVLRCNDHFLLAKARHRRTTDPVNHHRFRNLRRAGTPDQSPIHALEKRQPSDQIPRRKTHHRRLGKPQRLPDNVHQGRPIARPFKRGLPEKQLVKKNPKGPPIHRAPVPFVFYDLGSQILVGPNKRHRADPGGLRHELWHRQRSDLVPDLWFRFRFLVFLGPAREESWGEARCGDHARRLDARGWLDACRLNAISRGRADRATEGKIEVREHYVTVFSNENVFGLQIAIDDSKH</sequence>
<feature type="region of interest" description="Disordered" evidence="1">
    <location>
        <begin position="59"/>
        <end position="121"/>
    </location>
</feature>
<name>A0AA38SR93_9ASTR</name>
<proteinExistence type="predicted"/>
<dbReference type="Proteomes" id="UP001172457">
    <property type="component" value="Unassembled WGS sequence"/>
</dbReference>
<reference evidence="2" key="1">
    <citation type="submission" date="2023-03" db="EMBL/GenBank/DDBJ databases">
        <title>Chromosome-scale reference genome and RAD-based genetic map of yellow starthistle (Centaurea solstitialis) reveal putative structural variation and QTLs associated with invader traits.</title>
        <authorList>
            <person name="Reatini B."/>
            <person name="Cang F.A."/>
            <person name="Jiang Q."/>
            <person name="Mckibben M.T.W."/>
            <person name="Barker M.S."/>
            <person name="Rieseberg L.H."/>
            <person name="Dlugosch K.M."/>
        </authorList>
    </citation>
    <scope>NUCLEOTIDE SEQUENCE</scope>
    <source>
        <strain evidence="2">CAN-66</strain>
        <tissue evidence="2">Leaf</tissue>
    </source>
</reference>
<evidence type="ECO:0000313" key="3">
    <source>
        <dbReference type="Proteomes" id="UP001172457"/>
    </source>
</evidence>
<organism evidence="2 3">
    <name type="scientific">Centaurea solstitialis</name>
    <name type="common">yellow star-thistle</name>
    <dbReference type="NCBI Taxonomy" id="347529"/>
    <lineage>
        <taxon>Eukaryota</taxon>
        <taxon>Viridiplantae</taxon>
        <taxon>Streptophyta</taxon>
        <taxon>Embryophyta</taxon>
        <taxon>Tracheophyta</taxon>
        <taxon>Spermatophyta</taxon>
        <taxon>Magnoliopsida</taxon>
        <taxon>eudicotyledons</taxon>
        <taxon>Gunneridae</taxon>
        <taxon>Pentapetalae</taxon>
        <taxon>asterids</taxon>
        <taxon>campanulids</taxon>
        <taxon>Asterales</taxon>
        <taxon>Asteraceae</taxon>
        <taxon>Carduoideae</taxon>
        <taxon>Cardueae</taxon>
        <taxon>Centaureinae</taxon>
        <taxon>Centaurea</taxon>
    </lineage>
</organism>